<dbReference type="InterPro" id="IPR051419">
    <property type="entry name" value="Lys/N-term_MeTrsfase_sf"/>
</dbReference>
<dbReference type="PANTHER" id="PTHR12176">
    <property type="entry name" value="SAM-DEPENDENT METHYLTRANSFERASE SUPERFAMILY PROTEIN"/>
    <property type="match status" value="1"/>
</dbReference>
<dbReference type="InterPro" id="IPR029063">
    <property type="entry name" value="SAM-dependent_MTases_sf"/>
</dbReference>
<gene>
    <name evidence="6" type="primary">Aste57867_11474</name>
    <name evidence="5" type="ORF">As57867_011431</name>
    <name evidence="6" type="ORF">ASTE57867_11474</name>
</gene>
<sequence>MELSRTSAEYWDAKYQATMYTHFDWYLGYTQMEPHLLRLFKRFDTALCEILIPGSGLSELPFHLYEAGFHNITNIDISAVAVARMQYRQVERFGETDDMQFAEMDAKHLTGVPPACFDVILDKGLVDTLFCHHRNVEDVIELLTEYHRVLKAGGLLVIVSHGAPDTRLGYLTRPTFDWAVACTQLSNVFPTATTMPSDLNWRKNSSMMLRATTASPPPGSRTYYMYVCTK</sequence>
<proteinExistence type="inferred from homology"/>
<keyword evidence="2" id="KW-0489">Methyltransferase</keyword>
<evidence type="ECO:0000259" key="4">
    <source>
        <dbReference type="Pfam" id="PF08241"/>
    </source>
</evidence>
<evidence type="ECO:0000256" key="3">
    <source>
        <dbReference type="ARBA" id="ARBA00022679"/>
    </source>
</evidence>
<evidence type="ECO:0000256" key="1">
    <source>
        <dbReference type="ARBA" id="ARBA00008361"/>
    </source>
</evidence>
<dbReference type="CDD" id="cd02440">
    <property type="entry name" value="AdoMet_MTases"/>
    <property type="match status" value="1"/>
</dbReference>
<evidence type="ECO:0000313" key="7">
    <source>
        <dbReference type="Proteomes" id="UP000332933"/>
    </source>
</evidence>
<dbReference type="Gene3D" id="3.40.50.150">
    <property type="entry name" value="Vaccinia Virus protein VP39"/>
    <property type="match status" value="1"/>
</dbReference>
<evidence type="ECO:0000256" key="2">
    <source>
        <dbReference type="ARBA" id="ARBA00022603"/>
    </source>
</evidence>
<dbReference type="SUPFAM" id="SSF53335">
    <property type="entry name" value="S-adenosyl-L-methionine-dependent methyltransferases"/>
    <property type="match status" value="1"/>
</dbReference>
<evidence type="ECO:0000313" key="5">
    <source>
        <dbReference type="EMBL" id="KAF0697891.1"/>
    </source>
</evidence>
<dbReference type="OrthoDB" id="430254at2759"/>
<dbReference type="InterPro" id="IPR013216">
    <property type="entry name" value="Methyltransf_11"/>
</dbReference>
<protein>
    <submittedName>
        <fullName evidence="6">Aste57867_11474 protein</fullName>
    </submittedName>
</protein>
<accession>A0A485KTL7</accession>
<name>A0A485KTL7_9STRA</name>
<organism evidence="6 7">
    <name type="scientific">Aphanomyces stellatus</name>
    <dbReference type="NCBI Taxonomy" id="120398"/>
    <lineage>
        <taxon>Eukaryota</taxon>
        <taxon>Sar</taxon>
        <taxon>Stramenopiles</taxon>
        <taxon>Oomycota</taxon>
        <taxon>Saprolegniomycetes</taxon>
        <taxon>Saprolegniales</taxon>
        <taxon>Verrucalvaceae</taxon>
        <taxon>Aphanomyces</taxon>
    </lineage>
</organism>
<keyword evidence="3" id="KW-0808">Transferase</keyword>
<dbReference type="Proteomes" id="UP000332933">
    <property type="component" value="Unassembled WGS sequence"/>
</dbReference>
<dbReference type="EMBL" id="CAADRA010005304">
    <property type="protein sequence ID" value="VFT88335.1"/>
    <property type="molecule type" value="Genomic_DNA"/>
</dbReference>
<evidence type="ECO:0000313" key="6">
    <source>
        <dbReference type="EMBL" id="VFT88335.1"/>
    </source>
</evidence>
<dbReference type="GO" id="GO:0008757">
    <property type="term" value="F:S-adenosylmethionine-dependent methyltransferase activity"/>
    <property type="evidence" value="ECO:0007669"/>
    <property type="project" value="InterPro"/>
</dbReference>
<dbReference type="EMBL" id="VJMH01005283">
    <property type="protein sequence ID" value="KAF0697891.1"/>
    <property type="molecule type" value="Genomic_DNA"/>
</dbReference>
<reference evidence="6 7" key="1">
    <citation type="submission" date="2019-03" db="EMBL/GenBank/DDBJ databases">
        <authorList>
            <person name="Gaulin E."/>
            <person name="Dumas B."/>
        </authorList>
    </citation>
    <scope>NUCLEOTIDE SEQUENCE [LARGE SCALE GENOMIC DNA]</scope>
    <source>
        <strain evidence="6">CBS 568.67</strain>
    </source>
</reference>
<feature type="domain" description="Methyltransferase type 11" evidence="4">
    <location>
        <begin position="54"/>
        <end position="158"/>
    </location>
</feature>
<reference evidence="5" key="2">
    <citation type="submission" date="2019-06" db="EMBL/GenBank/DDBJ databases">
        <title>Genomics analysis of Aphanomyces spp. identifies a new class of oomycete effector associated with host adaptation.</title>
        <authorList>
            <person name="Gaulin E."/>
        </authorList>
    </citation>
    <scope>NUCLEOTIDE SEQUENCE</scope>
    <source>
        <strain evidence="5">CBS 578.67</strain>
    </source>
</reference>
<dbReference type="GO" id="GO:0032259">
    <property type="term" value="P:methylation"/>
    <property type="evidence" value="ECO:0007669"/>
    <property type="project" value="UniProtKB-KW"/>
</dbReference>
<comment type="similarity">
    <text evidence="1">Belongs to the methyltransferase superfamily.</text>
</comment>
<dbReference type="AlphaFoldDB" id="A0A485KTL7"/>
<keyword evidence="7" id="KW-1185">Reference proteome</keyword>
<dbReference type="Pfam" id="PF08241">
    <property type="entry name" value="Methyltransf_11"/>
    <property type="match status" value="1"/>
</dbReference>